<feature type="compositionally biased region" description="Basic and acidic residues" evidence="1">
    <location>
        <begin position="93"/>
        <end position="112"/>
    </location>
</feature>
<dbReference type="AlphaFoldDB" id="A0A2G9U454"/>
<feature type="region of interest" description="Disordered" evidence="1">
    <location>
        <begin position="54"/>
        <end position="162"/>
    </location>
</feature>
<dbReference type="EMBL" id="KZ349349">
    <property type="protein sequence ID" value="PIO65051.1"/>
    <property type="molecule type" value="Genomic_DNA"/>
</dbReference>
<keyword evidence="3" id="KW-1185">Reference proteome</keyword>
<evidence type="ECO:0000313" key="3">
    <source>
        <dbReference type="Proteomes" id="UP000230423"/>
    </source>
</evidence>
<proteinExistence type="predicted"/>
<protein>
    <submittedName>
        <fullName evidence="2">Uncharacterized protein</fullName>
    </submittedName>
</protein>
<dbReference type="OrthoDB" id="5869104at2759"/>
<evidence type="ECO:0000313" key="2">
    <source>
        <dbReference type="EMBL" id="PIO65051.1"/>
    </source>
</evidence>
<organism evidence="2 3">
    <name type="scientific">Teladorsagia circumcincta</name>
    <name type="common">Brown stomach worm</name>
    <name type="synonym">Ostertagia circumcincta</name>
    <dbReference type="NCBI Taxonomy" id="45464"/>
    <lineage>
        <taxon>Eukaryota</taxon>
        <taxon>Metazoa</taxon>
        <taxon>Ecdysozoa</taxon>
        <taxon>Nematoda</taxon>
        <taxon>Chromadorea</taxon>
        <taxon>Rhabditida</taxon>
        <taxon>Rhabditina</taxon>
        <taxon>Rhabditomorpha</taxon>
        <taxon>Strongyloidea</taxon>
        <taxon>Trichostrongylidae</taxon>
        <taxon>Teladorsagia</taxon>
    </lineage>
</organism>
<dbReference type="Proteomes" id="UP000230423">
    <property type="component" value="Unassembled WGS sequence"/>
</dbReference>
<sequence length="162" mass="17932">MFNRSLVQSQGDVLNRTRNTTIVVMITFLRDCSIRIIGDFDRCSIDSTDPFGAAPFDPFTELEDDSEQDEQRMVARRRFSYENIDGVGDDASSDSRGRTDHDSTDEISKNEESSFDEFNGDGESSQHTDVVGIPSDDDCAGSRPLLEDDALDDDEEVGGAES</sequence>
<gene>
    <name evidence="2" type="ORF">TELCIR_13297</name>
</gene>
<name>A0A2G9U454_TELCI</name>
<accession>A0A2G9U454</accession>
<evidence type="ECO:0000256" key="1">
    <source>
        <dbReference type="SAM" id="MobiDB-lite"/>
    </source>
</evidence>
<feature type="compositionally biased region" description="Acidic residues" evidence="1">
    <location>
        <begin position="147"/>
        <end position="162"/>
    </location>
</feature>
<reference evidence="2 3" key="1">
    <citation type="submission" date="2015-09" db="EMBL/GenBank/DDBJ databases">
        <title>Draft genome of the parasitic nematode Teladorsagia circumcincta isolate WARC Sus (inbred).</title>
        <authorList>
            <person name="Mitreva M."/>
        </authorList>
    </citation>
    <scope>NUCLEOTIDE SEQUENCE [LARGE SCALE GENOMIC DNA]</scope>
    <source>
        <strain evidence="2 3">S</strain>
    </source>
</reference>